<dbReference type="AlphaFoldDB" id="A0AAW1PNT3"/>
<sequence>MKAESQVCLSTPEGPLSTPEYKKHIDYDRAKLVVPIPWYRPGPSEISKARAVAMEQSAKMYFNMWATGNDSLADGIMVRNFHWVDMLTPHDVSGIPAFKEMIRETAKAVKEVLRETANVKNSYL</sequence>
<evidence type="ECO:0000313" key="2">
    <source>
        <dbReference type="Proteomes" id="UP001489004"/>
    </source>
</evidence>
<gene>
    <name evidence="1" type="ORF">WJX72_004738</name>
</gene>
<name>A0AAW1PNT3_9CHLO</name>
<dbReference type="EMBL" id="JALJOR010000010">
    <property type="protein sequence ID" value="KAK9810095.1"/>
    <property type="molecule type" value="Genomic_DNA"/>
</dbReference>
<dbReference type="Proteomes" id="UP001489004">
    <property type="component" value="Unassembled WGS sequence"/>
</dbReference>
<evidence type="ECO:0000313" key="1">
    <source>
        <dbReference type="EMBL" id="KAK9810095.1"/>
    </source>
</evidence>
<evidence type="ECO:0008006" key="3">
    <source>
        <dbReference type="Google" id="ProtNLM"/>
    </source>
</evidence>
<comment type="caution">
    <text evidence="1">The sequence shown here is derived from an EMBL/GenBank/DDBJ whole genome shotgun (WGS) entry which is preliminary data.</text>
</comment>
<accession>A0AAW1PNT3</accession>
<reference evidence="1 2" key="1">
    <citation type="journal article" date="2024" name="Nat. Commun.">
        <title>Phylogenomics reveals the evolutionary origins of lichenization in chlorophyte algae.</title>
        <authorList>
            <person name="Puginier C."/>
            <person name="Libourel C."/>
            <person name="Otte J."/>
            <person name="Skaloud P."/>
            <person name="Haon M."/>
            <person name="Grisel S."/>
            <person name="Petersen M."/>
            <person name="Berrin J.G."/>
            <person name="Delaux P.M."/>
            <person name="Dal Grande F."/>
            <person name="Keller J."/>
        </authorList>
    </citation>
    <scope>NUCLEOTIDE SEQUENCE [LARGE SCALE GENOMIC DNA]</scope>
    <source>
        <strain evidence="1 2">SAG 2043</strain>
    </source>
</reference>
<protein>
    <recommendedName>
        <fullName evidence="3">Luciferase</fullName>
    </recommendedName>
</protein>
<proteinExistence type="predicted"/>
<organism evidence="1 2">
    <name type="scientific">[Myrmecia] bisecta</name>
    <dbReference type="NCBI Taxonomy" id="41462"/>
    <lineage>
        <taxon>Eukaryota</taxon>
        <taxon>Viridiplantae</taxon>
        <taxon>Chlorophyta</taxon>
        <taxon>core chlorophytes</taxon>
        <taxon>Trebouxiophyceae</taxon>
        <taxon>Trebouxiales</taxon>
        <taxon>Trebouxiaceae</taxon>
        <taxon>Myrmecia</taxon>
    </lineage>
</organism>
<keyword evidence="2" id="KW-1185">Reference proteome</keyword>